<dbReference type="Pfam" id="PF02049">
    <property type="entry name" value="FliE"/>
    <property type="match status" value="1"/>
</dbReference>
<organism evidence="6 7">
    <name type="scientific">Pseudomonas knackmussii (strain DSM 6978 / CCUG 54928 / LMG 23759 / B13)</name>
    <dbReference type="NCBI Taxonomy" id="1301098"/>
    <lineage>
        <taxon>Bacteria</taxon>
        <taxon>Pseudomonadati</taxon>
        <taxon>Pseudomonadota</taxon>
        <taxon>Gammaproteobacteria</taxon>
        <taxon>Pseudomonadales</taxon>
        <taxon>Pseudomonadaceae</taxon>
        <taxon>Pseudomonas</taxon>
    </lineage>
</organism>
<name>A0A024HG36_PSEKB</name>
<dbReference type="eggNOG" id="COG1677">
    <property type="taxonomic scope" value="Bacteria"/>
</dbReference>
<dbReference type="HOGENOM" id="CLU_147249_1_0_6"/>
<dbReference type="RefSeq" id="WP_043252128.1">
    <property type="nucleotide sequence ID" value="NZ_HG322950.1"/>
</dbReference>
<dbReference type="PANTHER" id="PTHR34653">
    <property type="match status" value="1"/>
</dbReference>
<comment type="similarity">
    <text evidence="2 5">Belongs to the FliE family.</text>
</comment>
<protein>
    <recommendedName>
        <fullName evidence="3 5">Flagellar hook-basal body complex protein FliE</fullName>
    </recommendedName>
</protein>
<dbReference type="PANTHER" id="PTHR34653:SF1">
    <property type="entry name" value="FLAGELLAR HOOK-BASAL BODY COMPLEX PROTEIN FLIE"/>
    <property type="match status" value="1"/>
</dbReference>
<dbReference type="InterPro" id="IPR001624">
    <property type="entry name" value="FliE"/>
</dbReference>
<accession>A0A024HG36</accession>
<keyword evidence="7" id="KW-1185">Reference proteome</keyword>
<sequence>MNPILQARNDMLGQMEQMRELSAAPIRPAAQIDGAVAEAGVGNAFEDALRAVDAQQHQASAAMAAVDSGQSDDLAGAMIESQKASVSFSALLQVRNKLSSAFDEIMSMPL</sequence>
<dbReference type="KEGG" id="pkc:PKB_2514"/>
<comment type="subcellular location">
    <subcellularLocation>
        <location evidence="1 5">Bacterial flagellum basal body</location>
    </subcellularLocation>
</comment>
<dbReference type="OrthoDB" id="8909229at2"/>
<dbReference type="GO" id="GO:0005198">
    <property type="term" value="F:structural molecule activity"/>
    <property type="evidence" value="ECO:0007669"/>
    <property type="project" value="InterPro"/>
</dbReference>
<dbReference type="GO" id="GO:0071973">
    <property type="term" value="P:bacterial-type flagellum-dependent cell motility"/>
    <property type="evidence" value="ECO:0007669"/>
    <property type="project" value="InterPro"/>
</dbReference>
<evidence type="ECO:0000313" key="7">
    <source>
        <dbReference type="Proteomes" id="UP000025241"/>
    </source>
</evidence>
<dbReference type="AlphaFoldDB" id="A0A024HG36"/>
<dbReference type="EMBL" id="HG322950">
    <property type="protein sequence ID" value="CDF83861.1"/>
    <property type="molecule type" value="Genomic_DNA"/>
</dbReference>
<gene>
    <name evidence="5" type="primary">fliE</name>
    <name evidence="6" type="ORF">PKB_2514</name>
</gene>
<dbReference type="PRINTS" id="PR01006">
    <property type="entry name" value="FLGHOOKFLIE"/>
</dbReference>
<keyword evidence="4 5" id="KW-0975">Bacterial flagellum</keyword>
<evidence type="ECO:0000256" key="3">
    <source>
        <dbReference type="ARBA" id="ARBA00018024"/>
    </source>
</evidence>
<proteinExistence type="inferred from homology"/>
<evidence type="ECO:0000256" key="1">
    <source>
        <dbReference type="ARBA" id="ARBA00004117"/>
    </source>
</evidence>
<evidence type="ECO:0000256" key="4">
    <source>
        <dbReference type="ARBA" id="ARBA00023143"/>
    </source>
</evidence>
<dbReference type="GO" id="GO:0009425">
    <property type="term" value="C:bacterial-type flagellum basal body"/>
    <property type="evidence" value="ECO:0007669"/>
    <property type="project" value="UniProtKB-SubCell"/>
</dbReference>
<dbReference type="Proteomes" id="UP000025241">
    <property type="component" value="Chromosome I"/>
</dbReference>
<dbReference type="HAMAP" id="MF_00724">
    <property type="entry name" value="FliE"/>
    <property type="match status" value="1"/>
</dbReference>
<evidence type="ECO:0000313" key="6">
    <source>
        <dbReference type="EMBL" id="CDF83861.1"/>
    </source>
</evidence>
<dbReference type="PATRIC" id="fig|1301098.3.peg.2521"/>
<reference evidence="6 7" key="2">
    <citation type="submission" date="2014-05" db="EMBL/GenBank/DDBJ databases">
        <title>Genome sequence of the 3-chlorobenzoate degrading bacterium Pseudomonas knackmussii B13 shows multiple evidence for horizontal gene transfer.</title>
        <authorList>
            <person name="Miyazaki R."/>
            <person name="Bertelli C."/>
            <person name="Falquet L."/>
            <person name="Robinson-Rechavi M."/>
            <person name="Gharib W."/>
            <person name="Roy S."/>
            <person name="Van der Meer J.R."/>
        </authorList>
    </citation>
    <scope>NUCLEOTIDE SEQUENCE [LARGE SCALE GENOMIC DNA]</scope>
    <source>
        <strain evidence="6 7">B13</strain>
    </source>
</reference>
<evidence type="ECO:0000256" key="5">
    <source>
        <dbReference type="HAMAP-Rule" id="MF_00724"/>
    </source>
</evidence>
<dbReference type="GO" id="GO:0003774">
    <property type="term" value="F:cytoskeletal motor activity"/>
    <property type="evidence" value="ECO:0007669"/>
    <property type="project" value="InterPro"/>
</dbReference>
<dbReference type="STRING" id="1301098.PKB_2514"/>
<evidence type="ECO:0000256" key="2">
    <source>
        <dbReference type="ARBA" id="ARBA00009272"/>
    </source>
</evidence>
<reference evidence="6 7" key="1">
    <citation type="submission" date="2013-03" db="EMBL/GenBank/DDBJ databases">
        <authorList>
            <person name="Linke B."/>
        </authorList>
    </citation>
    <scope>NUCLEOTIDE SEQUENCE [LARGE SCALE GENOMIC DNA]</scope>
    <source>
        <strain evidence="6 7">B13</strain>
    </source>
</reference>